<evidence type="ECO:0008006" key="3">
    <source>
        <dbReference type="Google" id="ProtNLM"/>
    </source>
</evidence>
<protein>
    <recommendedName>
        <fullName evidence="3">Glycosyltransferase</fullName>
    </recommendedName>
</protein>
<accession>A0ABV4G7G4</accession>
<dbReference type="InterPro" id="IPR029044">
    <property type="entry name" value="Nucleotide-diphossugar_trans"/>
</dbReference>
<dbReference type="EMBL" id="JBGBZN010000001">
    <property type="protein sequence ID" value="MEY9467839.1"/>
    <property type="molecule type" value="Genomic_DNA"/>
</dbReference>
<proteinExistence type="predicted"/>
<reference evidence="1 2" key="1">
    <citation type="submission" date="2024-07" db="EMBL/GenBank/DDBJ databases">
        <title>Genomic Encyclopedia of Type Strains, Phase V (KMG-V): Genome sequencing to study the core and pangenomes of soil and plant-associated prokaryotes.</title>
        <authorList>
            <person name="Whitman W."/>
        </authorList>
    </citation>
    <scope>NUCLEOTIDE SEQUENCE [LARGE SCALE GENOMIC DNA]</scope>
    <source>
        <strain evidence="1 2">USDA 222</strain>
    </source>
</reference>
<dbReference type="SUPFAM" id="SSF53448">
    <property type="entry name" value="Nucleotide-diphospho-sugar transferases"/>
    <property type="match status" value="1"/>
</dbReference>
<dbReference type="Gene3D" id="3.90.550.10">
    <property type="entry name" value="Spore Coat Polysaccharide Biosynthesis Protein SpsA, Chain A"/>
    <property type="match status" value="1"/>
</dbReference>
<organism evidence="1 2">
    <name type="scientific">Bradyrhizobium yuanmingense</name>
    <dbReference type="NCBI Taxonomy" id="108015"/>
    <lineage>
        <taxon>Bacteria</taxon>
        <taxon>Pseudomonadati</taxon>
        <taxon>Pseudomonadota</taxon>
        <taxon>Alphaproteobacteria</taxon>
        <taxon>Hyphomicrobiales</taxon>
        <taxon>Nitrobacteraceae</taxon>
        <taxon>Bradyrhizobium</taxon>
    </lineage>
</organism>
<name>A0ABV4G7G4_9BRAD</name>
<evidence type="ECO:0000313" key="2">
    <source>
        <dbReference type="Proteomes" id="UP001565474"/>
    </source>
</evidence>
<evidence type="ECO:0000313" key="1">
    <source>
        <dbReference type="EMBL" id="MEY9467839.1"/>
    </source>
</evidence>
<comment type="caution">
    <text evidence="1">The sequence shown here is derived from an EMBL/GenBank/DDBJ whole genome shotgun (WGS) entry which is preliminary data.</text>
</comment>
<dbReference type="Proteomes" id="UP001565474">
    <property type="component" value="Unassembled WGS sequence"/>
</dbReference>
<sequence length="91" mass="9938">MHLDARGVHADVTPQQGNLFPAVRIGRAIPRQRVTVVIPTRDGLPLLRTCLDSIPPAVQRCRADILVVENDSVDPDTIAYLADLAGRAYEP</sequence>
<gene>
    <name evidence="1" type="ORF">ABH992_000238</name>
</gene>
<keyword evidence="2" id="KW-1185">Reference proteome</keyword>